<dbReference type="InterPro" id="IPR027417">
    <property type="entry name" value="P-loop_NTPase"/>
</dbReference>
<comment type="catalytic activity">
    <reaction evidence="11 12">
        <text>ATP + H2O = ADP + phosphate + H(+)</text>
        <dbReference type="Rhea" id="RHEA:13065"/>
        <dbReference type="ChEBI" id="CHEBI:15377"/>
        <dbReference type="ChEBI" id="CHEBI:15378"/>
        <dbReference type="ChEBI" id="CHEBI:30616"/>
        <dbReference type="ChEBI" id="CHEBI:43474"/>
        <dbReference type="ChEBI" id="CHEBI:456216"/>
        <dbReference type="EC" id="5.6.2.4"/>
    </reaction>
</comment>
<dbReference type="InterPro" id="IPR042115">
    <property type="entry name" value="PriA_3primeBD_sf"/>
</dbReference>
<evidence type="ECO:0000256" key="10">
    <source>
        <dbReference type="ARBA" id="ARBA00023235"/>
    </source>
</evidence>
<dbReference type="GO" id="GO:0043138">
    <property type="term" value="F:3'-5' DNA helicase activity"/>
    <property type="evidence" value="ECO:0007669"/>
    <property type="project" value="UniProtKB-EC"/>
</dbReference>
<dbReference type="Pfam" id="PF17764">
    <property type="entry name" value="PriA_3primeBD"/>
    <property type="match status" value="1"/>
</dbReference>
<evidence type="ECO:0000256" key="11">
    <source>
        <dbReference type="ARBA" id="ARBA00048988"/>
    </source>
</evidence>
<dbReference type="InterPro" id="IPR014001">
    <property type="entry name" value="Helicase_ATP-bd"/>
</dbReference>
<dbReference type="NCBIfam" id="TIGR00595">
    <property type="entry name" value="priA"/>
    <property type="match status" value="1"/>
</dbReference>
<dbReference type="GO" id="GO:0006270">
    <property type="term" value="P:DNA replication initiation"/>
    <property type="evidence" value="ECO:0007669"/>
    <property type="project" value="TreeGrafter"/>
</dbReference>
<dbReference type="GO" id="GO:0006310">
    <property type="term" value="P:DNA recombination"/>
    <property type="evidence" value="ECO:0007669"/>
    <property type="project" value="InterPro"/>
</dbReference>
<keyword evidence="9 12" id="KW-0238">DNA-binding</keyword>
<dbReference type="FunFam" id="3.40.50.300:FF:000489">
    <property type="entry name" value="Primosome assembly protein PriA"/>
    <property type="match status" value="1"/>
</dbReference>
<dbReference type="FunFam" id="3.40.1440.60:FF:000001">
    <property type="entry name" value="Primosomal protein N"/>
    <property type="match status" value="1"/>
</dbReference>
<keyword evidence="1 12" id="KW-0639">Primosome</keyword>
<evidence type="ECO:0000313" key="17">
    <source>
        <dbReference type="Proteomes" id="UP000490060"/>
    </source>
</evidence>
<comment type="cofactor">
    <cofactor evidence="12">
        <name>Zn(2+)</name>
        <dbReference type="ChEBI" id="CHEBI:29105"/>
    </cofactor>
    <text evidence="12">Binds 2 zinc ions per subunit.</text>
</comment>
<keyword evidence="5 12" id="KW-0378">Hydrolase</keyword>
<dbReference type="Pfam" id="PF18074">
    <property type="entry name" value="PriA_C"/>
    <property type="match status" value="1"/>
</dbReference>
<dbReference type="EMBL" id="OENE01000004">
    <property type="protein sequence ID" value="SOS58395.1"/>
    <property type="molecule type" value="Genomic_DNA"/>
</dbReference>
<dbReference type="Pfam" id="PF00270">
    <property type="entry name" value="DEAD"/>
    <property type="match status" value="1"/>
</dbReference>
<evidence type="ECO:0000313" key="16">
    <source>
        <dbReference type="EMBL" id="SOS58395.1"/>
    </source>
</evidence>
<feature type="binding site" evidence="12">
    <location>
        <position position="570"/>
    </location>
    <ligand>
        <name>Zn(2+)</name>
        <dbReference type="ChEBI" id="CHEBI:29105"/>
        <label>2</label>
    </ligand>
</feature>
<dbReference type="GO" id="GO:0008270">
    <property type="term" value="F:zinc ion binding"/>
    <property type="evidence" value="ECO:0007669"/>
    <property type="project" value="UniProtKB-UniRule"/>
</dbReference>
<dbReference type="Gene3D" id="3.40.1440.60">
    <property type="entry name" value="PriA, 3(prime) DNA-binding domain"/>
    <property type="match status" value="1"/>
</dbReference>
<organism evidence="16 17">
    <name type="scientific">Tenacibaculum finnmarkense genomovar ulcerans</name>
    <dbReference type="NCBI Taxonomy" id="2781388"/>
    <lineage>
        <taxon>Bacteria</taxon>
        <taxon>Pseudomonadati</taxon>
        <taxon>Bacteroidota</taxon>
        <taxon>Flavobacteriia</taxon>
        <taxon>Flavobacteriales</taxon>
        <taxon>Flavobacteriaceae</taxon>
        <taxon>Tenacibaculum</taxon>
        <taxon>Tenacibaculum finnmarkense</taxon>
    </lineage>
</organism>
<evidence type="ECO:0000256" key="5">
    <source>
        <dbReference type="ARBA" id="ARBA00022801"/>
    </source>
</evidence>
<dbReference type="InterPro" id="IPR001650">
    <property type="entry name" value="Helicase_C-like"/>
</dbReference>
<dbReference type="EC" id="5.6.2.4" evidence="12"/>
<sequence length="833" mass="95905">MFYIYNCIFTNSTEKLLEFTMYFIDVILPISLKKMFTYAVNEAEFSFLKKGMRVAVSFGKSKIYTALVFNIHQNAPEVYKAKDIHQILDETPIVHEYQLKHWQWISSYYMCSLGDVYRAALPSAFMLESETIIYKNDSFTDEAILTDDEFLIFEALQNSSELTLNQVAKIIDKKTFLPIIDSLINKEVVFIKEAIYETYKPKLVKYVRLNAAHQSNEALQELLENLSRAKKQREAVLTYFQLAVSKKPIKAKELEEKSGASSAILKALVDKEIFEFYQIQTDRINFEGETNQIKELNEFQQQSFNEIKTSFETQNVTLLHGVTGSGKTEIYVKLIKEVIAEGKQVLFLLPEIALTTQIISRLERYFGDFISVFHSKYSMNERVEVWNNVLENKPKAQIILGARSAGFLPFSNLGLIVIDEEHETSYKQFEPSPRYNARDSAIVLGHLHKAKVLLGSATPSLESYFNAKQNKYGFVELTRRFGNIQLPKIELIDIKEKQRKKQMKGHFSDRLLTMITEALEQKEQVILFQNRRGFSPVVECNTCGISPECPNCDVSLTFHKFRRELKCHYCSYQRAMPNNCGACGSTTLDTKGFGTEQIELELKSLFPDYNIGRMDLDTTRGKYGYQKIIGAFEAQEIDILVGTQMLSKGLDFENVSLVGILSADSMLNFPDFRAHERAYQLMVQVSGRAGRSKKQGNVAIQTYNPNHQILQQVSTTNYAQMYKEQLQERWNFKYPPYYKLIKITLKHRDAVRVEMGVNWLVKSLQNVFAKNVLGPTTPAVSRVRNLYIKNLVIKIPPKQSLGKTKEQIIRVKNSFEAVKDFRSIRFIMDVDAY</sequence>
<comment type="similarity">
    <text evidence="12">Belongs to the helicase family. PriA subfamily.</text>
</comment>
<feature type="binding site" evidence="12">
    <location>
        <position position="540"/>
    </location>
    <ligand>
        <name>Zn(2+)</name>
        <dbReference type="ChEBI" id="CHEBI:29105"/>
        <label>1</label>
    </ligand>
</feature>
<dbReference type="SMART" id="SM00487">
    <property type="entry name" value="DEXDc"/>
    <property type="match status" value="1"/>
</dbReference>
<evidence type="ECO:0000256" key="6">
    <source>
        <dbReference type="ARBA" id="ARBA00022806"/>
    </source>
</evidence>
<feature type="coiled-coil region" evidence="13">
    <location>
        <begin position="209"/>
        <end position="236"/>
    </location>
</feature>
<dbReference type="CDD" id="cd17929">
    <property type="entry name" value="DEXHc_priA"/>
    <property type="match status" value="1"/>
</dbReference>
<proteinExistence type="inferred from homology"/>
<dbReference type="PROSITE" id="PS51194">
    <property type="entry name" value="HELICASE_CTER"/>
    <property type="match status" value="1"/>
</dbReference>
<dbReference type="GO" id="GO:0006269">
    <property type="term" value="P:DNA replication, synthesis of primer"/>
    <property type="evidence" value="ECO:0007669"/>
    <property type="project" value="UniProtKB-KW"/>
</dbReference>
<feature type="binding site" evidence="12">
    <location>
        <position position="580"/>
    </location>
    <ligand>
        <name>Zn(2+)</name>
        <dbReference type="ChEBI" id="CHEBI:29105"/>
        <label>1</label>
    </ligand>
</feature>
<dbReference type="AlphaFoldDB" id="A0A2I2LDL9"/>
<dbReference type="InterPro" id="IPR041222">
    <property type="entry name" value="PriA_3primeBD"/>
</dbReference>
<dbReference type="GO" id="GO:0006302">
    <property type="term" value="P:double-strand break repair"/>
    <property type="evidence" value="ECO:0007669"/>
    <property type="project" value="InterPro"/>
</dbReference>
<dbReference type="GO" id="GO:0005524">
    <property type="term" value="F:ATP binding"/>
    <property type="evidence" value="ECO:0007669"/>
    <property type="project" value="UniProtKB-UniRule"/>
</dbReference>
<dbReference type="Proteomes" id="UP000490060">
    <property type="component" value="Unassembled WGS sequence"/>
</dbReference>
<evidence type="ECO:0000256" key="7">
    <source>
        <dbReference type="ARBA" id="ARBA00022833"/>
    </source>
</evidence>
<gene>
    <name evidence="12 16" type="primary">priA</name>
    <name evidence="16" type="ORF">TNO010_120201</name>
</gene>
<evidence type="ECO:0000259" key="15">
    <source>
        <dbReference type="PROSITE" id="PS51194"/>
    </source>
</evidence>
<dbReference type="InterPro" id="IPR011545">
    <property type="entry name" value="DEAD/DEAH_box_helicase_dom"/>
</dbReference>
<dbReference type="GO" id="GO:0016887">
    <property type="term" value="F:ATP hydrolysis activity"/>
    <property type="evidence" value="ECO:0007669"/>
    <property type="project" value="RHEA"/>
</dbReference>
<feature type="domain" description="Helicase ATP-binding" evidence="14">
    <location>
        <begin position="308"/>
        <end position="477"/>
    </location>
</feature>
<keyword evidence="7 12" id="KW-0862">Zinc</keyword>
<evidence type="ECO:0000256" key="12">
    <source>
        <dbReference type="HAMAP-Rule" id="MF_00983"/>
    </source>
</evidence>
<evidence type="ECO:0000256" key="9">
    <source>
        <dbReference type="ARBA" id="ARBA00023125"/>
    </source>
</evidence>
<dbReference type="HAMAP" id="MF_00983">
    <property type="entry name" value="PriA"/>
    <property type="match status" value="1"/>
</dbReference>
<feature type="binding site" evidence="12">
    <location>
        <position position="567"/>
    </location>
    <ligand>
        <name>Zn(2+)</name>
        <dbReference type="ChEBI" id="CHEBI:29105"/>
        <label>2</label>
    </ligand>
</feature>
<feature type="binding site" evidence="12">
    <location>
        <position position="543"/>
    </location>
    <ligand>
        <name>Zn(2+)</name>
        <dbReference type="ChEBI" id="CHEBI:29105"/>
        <label>1</label>
    </ligand>
</feature>
<dbReference type="Pfam" id="PF00271">
    <property type="entry name" value="Helicase_C"/>
    <property type="match status" value="1"/>
</dbReference>
<feature type="binding site" evidence="12">
    <location>
        <position position="552"/>
    </location>
    <ligand>
        <name>Zn(2+)</name>
        <dbReference type="ChEBI" id="CHEBI:29105"/>
        <label>2</label>
    </ligand>
</feature>
<evidence type="ECO:0000256" key="13">
    <source>
        <dbReference type="SAM" id="Coils"/>
    </source>
</evidence>
<keyword evidence="13" id="KW-0175">Coiled coil</keyword>
<dbReference type="PANTHER" id="PTHR30580">
    <property type="entry name" value="PRIMOSOMAL PROTEIN N"/>
    <property type="match status" value="1"/>
</dbReference>
<evidence type="ECO:0000256" key="2">
    <source>
        <dbReference type="ARBA" id="ARBA00022705"/>
    </source>
</evidence>
<keyword evidence="4 12" id="KW-0547">Nucleotide-binding</keyword>
<reference evidence="16 17" key="1">
    <citation type="submission" date="2017-11" db="EMBL/GenBank/DDBJ databases">
        <authorList>
            <person name="Duchaud E."/>
        </authorList>
    </citation>
    <scope>NUCLEOTIDE SEQUENCE [LARGE SCALE GENOMIC DNA]</scope>
    <source>
        <strain evidence="16 17">TNO010</strain>
    </source>
</reference>
<protein>
    <recommendedName>
        <fullName evidence="12">Replication restart protein PriA</fullName>
    </recommendedName>
    <alternativeName>
        <fullName evidence="12">ATP-dependent DNA helicase PriA</fullName>
        <ecNumber evidence="12">5.6.2.4</ecNumber>
    </alternativeName>
    <alternativeName>
        <fullName evidence="12">DNA 3'-5' helicase PriA</fullName>
    </alternativeName>
</protein>
<keyword evidence="2 12" id="KW-0235">DNA replication</keyword>
<dbReference type="CDD" id="cd18804">
    <property type="entry name" value="SF2_C_priA"/>
    <property type="match status" value="1"/>
</dbReference>
<evidence type="ECO:0000256" key="8">
    <source>
        <dbReference type="ARBA" id="ARBA00022840"/>
    </source>
</evidence>
<feature type="binding site" evidence="12">
    <location>
        <position position="583"/>
    </location>
    <ligand>
        <name>Zn(2+)</name>
        <dbReference type="ChEBI" id="CHEBI:29105"/>
        <label>1</label>
    </ligand>
</feature>
<keyword evidence="6 12" id="KW-0347">Helicase</keyword>
<dbReference type="PROSITE" id="PS51192">
    <property type="entry name" value="HELICASE_ATP_BIND_1"/>
    <property type="match status" value="1"/>
</dbReference>
<dbReference type="PANTHER" id="PTHR30580:SF0">
    <property type="entry name" value="PRIMOSOMAL PROTEIN N"/>
    <property type="match status" value="1"/>
</dbReference>
<evidence type="ECO:0000259" key="14">
    <source>
        <dbReference type="PROSITE" id="PS51192"/>
    </source>
</evidence>
<dbReference type="Gene3D" id="3.40.50.300">
    <property type="entry name" value="P-loop containing nucleotide triphosphate hydrolases"/>
    <property type="match status" value="2"/>
</dbReference>
<keyword evidence="3 12" id="KW-0479">Metal-binding</keyword>
<dbReference type="InterPro" id="IPR005259">
    <property type="entry name" value="PriA"/>
</dbReference>
<keyword evidence="10 12" id="KW-0413">Isomerase</keyword>
<dbReference type="InterPro" id="IPR040498">
    <property type="entry name" value="PriA_CRR"/>
</dbReference>
<comment type="function">
    <text evidence="12">Initiates the restart of stalled replication forks, which reloads the replicative helicase on sites other than the origin of replication. Recognizes and binds to abandoned replication forks and remodels them to uncover a helicase loading site. Promotes assembly of the primosome at these replication forks.</text>
</comment>
<keyword evidence="8 12" id="KW-0067">ATP-binding</keyword>
<comment type="subunit">
    <text evidence="12">Component of the replication restart primosome.</text>
</comment>
<evidence type="ECO:0000256" key="4">
    <source>
        <dbReference type="ARBA" id="ARBA00022741"/>
    </source>
</evidence>
<dbReference type="Pfam" id="PF18319">
    <property type="entry name" value="Zn_ribbon_PriA"/>
    <property type="match status" value="1"/>
</dbReference>
<name>A0A2I2LDL9_9FLAO</name>
<comment type="catalytic activity">
    <reaction evidence="12">
        <text>Couples ATP hydrolysis with the unwinding of duplex DNA by translocating in the 3'-5' direction.</text>
        <dbReference type="EC" id="5.6.2.4"/>
    </reaction>
</comment>
<accession>A0A2I2LDL9</accession>
<evidence type="ECO:0000256" key="1">
    <source>
        <dbReference type="ARBA" id="ARBA00022515"/>
    </source>
</evidence>
<dbReference type="SUPFAM" id="SSF52540">
    <property type="entry name" value="P-loop containing nucleoside triphosphate hydrolases"/>
    <property type="match status" value="2"/>
</dbReference>
<dbReference type="GO" id="GO:1990077">
    <property type="term" value="C:primosome complex"/>
    <property type="evidence" value="ECO:0007669"/>
    <property type="project" value="UniProtKB-UniRule"/>
</dbReference>
<dbReference type="SMART" id="SM00490">
    <property type="entry name" value="HELICc"/>
    <property type="match status" value="1"/>
</dbReference>
<dbReference type="GO" id="GO:0003677">
    <property type="term" value="F:DNA binding"/>
    <property type="evidence" value="ECO:0007669"/>
    <property type="project" value="UniProtKB-UniRule"/>
</dbReference>
<feature type="binding site" evidence="12">
    <location>
        <position position="549"/>
    </location>
    <ligand>
        <name>Zn(2+)</name>
        <dbReference type="ChEBI" id="CHEBI:29105"/>
        <label>2</label>
    </ligand>
</feature>
<dbReference type="InterPro" id="IPR041236">
    <property type="entry name" value="PriA_C"/>
</dbReference>
<evidence type="ECO:0000256" key="3">
    <source>
        <dbReference type="ARBA" id="ARBA00022723"/>
    </source>
</evidence>
<feature type="domain" description="Helicase C-terminal" evidence="15">
    <location>
        <begin position="564"/>
        <end position="742"/>
    </location>
</feature>